<proteinExistence type="predicted"/>
<comment type="caution">
    <text evidence="2">The sequence shown here is derived from an EMBL/GenBank/DDBJ whole genome shotgun (WGS) entry which is preliminary data.</text>
</comment>
<feature type="region of interest" description="Disordered" evidence="1">
    <location>
        <begin position="95"/>
        <end position="114"/>
    </location>
</feature>
<accession>A0A3E0WJT8</accession>
<feature type="compositionally biased region" description="Basic residues" evidence="1">
    <location>
        <begin position="97"/>
        <end position="108"/>
    </location>
</feature>
<gene>
    <name evidence="2" type="ORF">CAI16_17170</name>
</gene>
<dbReference type="EMBL" id="NFZX01000055">
    <property type="protein sequence ID" value="RFA32729.1"/>
    <property type="molecule type" value="Genomic_DNA"/>
</dbReference>
<dbReference type="InterPro" id="IPR041073">
    <property type="entry name" value="MobL"/>
</dbReference>
<dbReference type="RefSeq" id="WP_116279372.1">
    <property type="nucleotide sequence ID" value="NZ_NFZX01000055.1"/>
</dbReference>
<evidence type="ECO:0000313" key="2">
    <source>
        <dbReference type="EMBL" id="RFA32729.1"/>
    </source>
</evidence>
<organism evidence="2 3">
    <name type="scientific">Virgibacillus dokdonensis</name>
    <dbReference type="NCBI Taxonomy" id="302167"/>
    <lineage>
        <taxon>Bacteria</taxon>
        <taxon>Bacillati</taxon>
        <taxon>Bacillota</taxon>
        <taxon>Bacilli</taxon>
        <taxon>Bacillales</taxon>
        <taxon>Bacillaceae</taxon>
        <taxon>Virgibacillus</taxon>
    </lineage>
</organism>
<evidence type="ECO:0000256" key="1">
    <source>
        <dbReference type="SAM" id="MobiDB-lite"/>
    </source>
</evidence>
<evidence type="ECO:0000313" key="3">
    <source>
        <dbReference type="Proteomes" id="UP000256488"/>
    </source>
</evidence>
<protein>
    <submittedName>
        <fullName evidence="2">Uncharacterized protein</fullName>
    </submittedName>
</protein>
<dbReference type="AlphaFoldDB" id="A0A3E0WJT8"/>
<name>A0A3E0WJT8_9BACI</name>
<dbReference type="Proteomes" id="UP000256488">
    <property type="component" value="Unassembled WGS sequence"/>
</dbReference>
<reference evidence="2 3" key="1">
    <citation type="submission" date="2017-05" db="EMBL/GenBank/DDBJ databases">
        <title>Virgibacillus sp. AK90 isolated from a saltern of Kakinada, India.</title>
        <authorList>
            <person name="Gupta V."/>
            <person name="Sidhu C."/>
            <person name="Korpole S."/>
            <person name="Pinnaka A.K."/>
        </authorList>
    </citation>
    <scope>NUCLEOTIDE SEQUENCE [LARGE SCALE GENOMIC DNA]</scope>
    <source>
        <strain evidence="2 3">AK90</strain>
    </source>
</reference>
<sequence length="114" mass="13583">MYINVPFSFFNCYESVNDARPYIDEMVSIYLETNHATEMQELNQLLDEQVEISKQLYGEDSKHEAYKQTKLNDLKKRMGNAVLTEMREQIREDRAKRINQQKQGRKHSNFTYAP</sequence>
<dbReference type="Pfam" id="PF18555">
    <property type="entry name" value="MobL"/>
    <property type="match status" value="1"/>
</dbReference>